<evidence type="ECO:0000259" key="3">
    <source>
        <dbReference type="PROSITE" id="PS52004"/>
    </source>
</evidence>
<dbReference type="Gene3D" id="3.30.70.3290">
    <property type="match status" value="1"/>
</dbReference>
<dbReference type="PANTHER" id="PTHR43775">
    <property type="entry name" value="FATTY ACID SYNTHASE"/>
    <property type="match status" value="1"/>
</dbReference>
<protein>
    <submittedName>
        <fullName evidence="4">Fatty acid synthase</fullName>
    </submittedName>
</protein>
<accession>A0A151J902</accession>
<proteinExistence type="inferred from homology"/>
<dbReference type="GO" id="GO:0006633">
    <property type="term" value="P:fatty acid biosynthetic process"/>
    <property type="evidence" value="ECO:0007669"/>
    <property type="project" value="TreeGrafter"/>
</dbReference>
<dbReference type="InterPro" id="IPR042104">
    <property type="entry name" value="PKS_dehydratase_sf"/>
</dbReference>
<dbReference type="SUPFAM" id="SSF52151">
    <property type="entry name" value="FabD/lysophospholipase-like"/>
    <property type="match status" value="1"/>
</dbReference>
<keyword evidence="5" id="KW-1185">Reference proteome</keyword>
<dbReference type="STRING" id="471704.A0A151J902"/>
<dbReference type="InterPro" id="IPR014030">
    <property type="entry name" value="Ketoacyl_synth_N"/>
</dbReference>
<dbReference type="PROSITE" id="PS52004">
    <property type="entry name" value="KS3_2"/>
    <property type="match status" value="1"/>
</dbReference>
<evidence type="ECO:0000313" key="5">
    <source>
        <dbReference type="Proteomes" id="UP000078492"/>
    </source>
</evidence>
<dbReference type="InterPro" id="IPR016035">
    <property type="entry name" value="Acyl_Trfase/lysoPLipase"/>
</dbReference>
<dbReference type="AlphaFoldDB" id="A0A151J902"/>
<dbReference type="GO" id="GO:0004312">
    <property type="term" value="F:fatty acid synthase activity"/>
    <property type="evidence" value="ECO:0007669"/>
    <property type="project" value="TreeGrafter"/>
</dbReference>
<dbReference type="Gene3D" id="3.40.47.10">
    <property type="match status" value="2"/>
</dbReference>
<sequence>MDDKKTCRSWNDIDSSEEIVISGIAGRFPYSDNMNQLRENLFNKIDLVRADHNRWEIDHEEFPRRMGTVNNIEKFDADFFGLSFEQAHTLVPETRLLLEHSYEAIIDAGINPKPLQGKNIAVIIGSSAIETQKRFINKNVQISGQDVFGYHKSATANMISYCFDLKGPSYTIDTACNSSLHALAVGYECIIILSPNGYCRPFDTAANGYSRSETIAVVYLQKAKNAKRIYAICPHAKLNNDGYKEEGITYPSSRMQHTLLKEFYKECKIPTSCLDYVEAHGTATVAGDPPEINAIYNVFCKNRETPLMIGSVKSNLGHSEPVSGFNQIAKVIIAFETDSVPPNINYTTPRKDIHALINNSICLVQKPLPLKNGYICINSFGFGGSNAHTLLKWNNKLKINNGTPNDDLPRLVILSGRTEESVKLFLNDIANHPIDAEYVRLLHDIHADNINGHPWRGYTILQNTLQQYPIKEFRNCKGVKRPVWFIFSALGSQWPGMGTYSIYIFHNILEAFTGVSYMTILCFAGFLRVQIHSWNANIGLVDLLTSLGITPDYIISHSAGELGCAVNNIYVKKINCNVPFYSSYVASAESQLLLNLNKIIPCPKKRSSKWISTSIPRTKWFTSTSKLSPADYHARSILNTVLFSQTTELIPSNAVTIEIAPDDVLHYEQMWDNISATIAMIVQKFFPSKNIGCVQRIQRLYNCWQNDEPLEMSQVHFLVVPPIEKSRDFSAHVVKQWDHSANWFVPKEYQEFIKSRGRYVNILLDDEEYEYMSGHVIDGKNLLSATSYLGFVWKTIGMIKGVMYTTVPIVFRDVKFIRATYLSKNDAVELYIVIQTDGKFEITEGDSIVVTGTVYETLNPEQEMVPTDLLSENSDEDENMHEMSTKN</sequence>
<dbReference type="InterPro" id="IPR014031">
    <property type="entry name" value="Ketoacyl_synth_C"/>
</dbReference>
<dbReference type="Proteomes" id="UP000078492">
    <property type="component" value="Unassembled WGS sequence"/>
</dbReference>
<dbReference type="InterPro" id="IPR020841">
    <property type="entry name" value="PKS_Beta-ketoAc_synthase_dom"/>
</dbReference>
<reference evidence="4 5" key="1">
    <citation type="submission" date="2015-09" db="EMBL/GenBank/DDBJ databases">
        <title>Trachymyrmex cornetzi WGS genome.</title>
        <authorList>
            <person name="Nygaard S."/>
            <person name="Hu H."/>
            <person name="Boomsma J."/>
            <person name="Zhang G."/>
        </authorList>
    </citation>
    <scope>NUCLEOTIDE SEQUENCE [LARGE SCALE GENOMIC DNA]</scope>
    <source>
        <strain evidence="4">Tcor2-1</strain>
        <tissue evidence="4">Whole body</tissue>
    </source>
</reference>
<dbReference type="InterPro" id="IPR016039">
    <property type="entry name" value="Thiolase-like"/>
</dbReference>
<dbReference type="InterPro" id="IPR050091">
    <property type="entry name" value="PKS_NRPS_Biosynth_Enz"/>
</dbReference>
<evidence type="ECO:0000313" key="4">
    <source>
        <dbReference type="EMBL" id="KYN21442.1"/>
    </source>
</evidence>
<dbReference type="CDD" id="cd00833">
    <property type="entry name" value="PKS"/>
    <property type="match status" value="1"/>
</dbReference>
<evidence type="ECO:0000256" key="1">
    <source>
        <dbReference type="RuleBase" id="RU003694"/>
    </source>
</evidence>
<feature type="domain" description="Ketosynthase family 3 (KS3)" evidence="3">
    <location>
        <begin position="16"/>
        <end position="393"/>
    </location>
</feature>
<dbReference type="SMART" id="SM00825">
    <property type="entry name" value="PKS_KS"/>
    <property type="match status" value="1"/>
</dbReference>
<dbReference type="Gene3D" id="1.10.287.1960">
    <property type="match status" value="1"/>
</dbReference>
<evidence type="ECO:0000256" key="2">
    <source>
        <dbReference type="SAM" id="MobiDB-lite"/>
    </source>
</evidence>
<name>A0A151J902_9HYME</name>
<dbReference type="PANTHER" id="PTHR43775:SF23">
    <property type="entry name" value="FATTY ACID SYNTHASE 3"/>
    <property type="match status" value="1"/>
</dbReference>
<gene>
    <name evidence="4" type="ORF">ALC57_06184</name>
</gene>
<dbReference type="SUPFAM" id="SSF53901">
    <property type="entry name" value="Thiolase-like"/>
    <property type="match status" value="1"/>
</dbReference>
<dbReference type="Gene3D" id="3.10.129.110">
    <property type="entry name" value="Polyketide synthase dehydratase"/>
    <property type="match status" value="1"/>
</dbReference>
<keyword evidence="1" id="KW-0808">Transferase</keyword>
<organism evidence="4 5">
    <name type="scientific">Trachymyrmex cornetzi</name>
    <dbReference type="NCBI Taxonomy" id="471704"/>
    <lineage>
        <taxon>Eukaryota</taxon>
        <taxon>Metazoa</taxon>
        <taxon>Ecdysozoa</taxon>
        <taxon>Arthropoda</taxon>
        <taxon>Hexapoda</taxon>
        <taxon>Insecta</taxon>
        <taxon>Pterygota</taxon>
        <taxon>Neoptera</taxon>
        <taxon>Endopterygota</taxon>
        <taxon>Hymenoptera</taxon>
        <taxon>Apocrita</taxon>
        <taxon>Aculeata</taxon>
        <taxon>Formicoidea</taxon>
        <taxon>Formicidae</taxon>
        <taxon>Myrmicinae</taxon>
        <taxon>Trachymyrmex</taxon>
    </lineage>
</organism>
<dbReference type="Pfam" id="PF00109">
    <property type="entry name" value="ketoacyl-synt"/>
    <property type="match status" value="1"/>
</dbReference>
<feature type="region of interest" description="Disordered" evidence="2">
    <location>
        <begin position="865"/>
        <end position="887"/>
    </location>
</feature>
<comment type="similarity">
    <text evidence="1">Belongs to the thiolase-like superfamily. Beta-ketoacyl-ACP synthases family.</text>
</comment>
<dbReference type="EMBL" id="KQ979463">
    <property type="protein sequence ID" value="KYN21442.1"/>
    <property type="molecule type" value="Genomic_DNA"/>
</dbReference>
<dbReference type="Pfam" id="PF02801">
    <property type="entry name" value="Ketoacyl-synt_C"/>
    <property type="match status" value="1"/>
</dbReference>
<dbReference type="InterPro" id="IPR032821">
    <property type="entry name" value="PKS_assoc"/>
</dbReference>
<dbReference type="Pfam" id="PF16197">
    <property type="entry name" value="KAsynt_C_assoc"/>
    <property type="match status" value="1"/>
</dbReference>